<organism evidence="1 2">
    <name type="scientific">Marinomonas piezotolerans</name>
    <dbReference type="NCBI Taxonomy" id="2213058"/>
    <lineage>
        <taxon>Bacteria</taxon>
        <taxon>Pseudomonadati</taxon>
        <taxon>Pseudomonadota</taxon>
        <taxon>Gammaproteobacteria</taxon>
        <taxon>Oceanospirillales</taxon>
        <taxon>Oceanospirillaceae</taxon>
        <taxon>Marinomonas</taxon>
    </lineage>
</organism>
<evidence type="ECO:0000313" key="2">
    <source>
        <dbReference type="Proteomes" id="UP000254326"/>
    </source>
</evidence>
<protein>
    <submittedName>
        <fullName evidence="1">Uncharacterized protein</fullName>
    </submittedName>
</protein>
<gene>
    <name evidence="1" type="ORF">DN730_16065</name>
</gene>
<dbReference type="AlphaFoldDB" id="A0A370U5F6"/>
<dbReference type="EMBL" id="QKRA01000010">
    <property type="protein sequence ID" value="RDL43020.1"/>
    <property type="molecule type" value="Genomic_DNA"/>
</dbReference>
<name>A0A370U5F6_9GAMM</name>
<keyword evidence="2" id="KW-1185">Reference proteome</keyword>
<comment type="caution">
    <text evidence="1">The sequence shown here is derived from an EMBL/GenBank/DDBJ whole genome shotgun (WGS) entry which is preliminary data.</text>
</comment>
<dbReference type="Gene3D" id="2.80.10.50">
    <property type="match status" value="1"/>
</dbReference>
<dbReference type="Proteomes" id="UP000254326">
    <property type="component" value="Unassembled WGS sequence"/>
</dbReference>
<dbReference type="CDD" id="cd00257">
    <property type="entry name" value="beta-trefoil_FSCN-like"/>
    <property type="match status" value="1"/>
</dbReference>
<reference evidence="1 2" key="1">
    <citation type="submission" date="2018-06" db="EMBL/GenBank/DDBJ databases">
        <title>Marinomonas sp. YLB-05 draft genome sequence.</title>
        <authorList>
            <person name="Yu L."/>
            <person name="Tang X."/>
        </authorList>
    </citation>
    <scope>NUCLEOTIDE SEQUENCE [LARGE SCALE GENOMIC DNA]</scope>
    <source>
        <strain evidence="1 2">YLB-05</strain>
    </source>
</reference>
<accession>A0A370U5F6</accession>
<proteinExistence type="predicted"/>
<evidence type="ECO:0000313" key="1">
    <source>
        <dbReference type="EMBL" id="RDL43020.1"/>
    </source>
</evidence>
<sequence>MDGSDVKSFNPSGAGEVNCQVSEGPWEQFHLEPQDDGTYAIASINFPGVYLRMDGTGLSEDNPGEGVVNCQFGVGPWEKFKISKGKGPFTGLTIESAHFPNVFLKMDSSSCSTFNGLGCGKVSCVWGASFEPPLDESFEILPPPNIS</sequence>